<protein>
    <submittedName>
        <fullName evidence="6">LysR family transcriptional regulator</fullName>
    </submittedName>
</protein>
<feature type="domain" description="HTH lysR-type" evidence="5">
    <location>
        <begin position="4"/>
        <end position="61"/>
    </location>
</feature>
<dbReference type="PANTHER" id="PTHR30346">
    <property type="entry name" value="TRANSCRIPTIONAL DUAL REGULATOR HCAR-RELATED"/>
    <property type="match status" value="1"/>
</dbReference>
<dbReference type="InterPro" id="IPR036390">
    <property type="entry name" value="WH_DNA-bd_sf"/>
</dbReference>
<dbReference type="PRINTS" id="PR00039">
    <property type="entry name" value="HTHLYSR"/>
</dbReference>
<dbReference type="Pfam" id="PF03466">
    <property type="entry name" value="LysR_substrate"/>
    <property type="match status" value="1"/>
</dbReference>
<dbReference type="PANTHER" id="PTHR30346:SF0">
    <property type="entry name" value="HCA OPERON TRANSCRIPTIONAL ACTIVATOR HCAR"/>
    <property type="match status" value="1"/>
</dbReference>
<dbReference type="FunFam" id="1.10.10.10:FF:000001">
    <property type="entry name" value="LysR family transcriptional regulator"/>
    <property type="match status" value="1"/>
</dbReference>
<organism evidence="6 7">
    <name type="scientific">Amycolatopsis pithecellobii</name>
    <dbReference type="NCBI Taxonomy" id="664692"/>
    <lineage>
        <taxon>Bacteria</taxon>
        <taxon>Bacillati</taxon>
        <taxon>Actinomycetota</taxon>
        <taxon>Actinomycetes</taxon>
        <taxon>Pseudonocardiales</taxon>
        <taxon>Pseudonocardiaceae</taxon>
        <taxon>Amycolatopsis</taxon>
    </lineage>
</organism>
<evidence type="ECO:0000256" key="1">
    <source>
        <dbReference type="ARBA" id="ARBA00009437"/>
    </source>
</evidence>
<evidence type="ECO:0000313" key="6">
    <source>
        <dbReference type="EMBL" id="MTD56484.1"/>
    </source>
</evidence>
<keyword evidence="2" id="KW-0805">Transcription regulation</keyword>
<name>A0A6N7Z6G6_9PSEU</name>
<evidence type="ECO:0000256" key="3">
    <source>
        <dbReference type="ARBA" id="ARBA00023125"/>
    </source>
</evidence>
<dbReference type="RefSeq" id="WP_154758649.1">
    <property type="nucleotide sequence ID" value="NZ_WMBA01000035.1"/>
</dbReference>
<accession>A0A6N7Z6G6</accession>
<dbReference type="GO" id="GO:0003700">
    <property type="term" value="F:DNA-binding transcription factor activity"/>
    <property type="evidence" value="ECO:0007669"/>
    <property type="project" value="InterPro"/>
</dbReference>
<dbReference type="InterPro" id="IPR000847">
    <property type="entry name" value="LysR_HTH_N"/>
</dbReference>
<dbReference type="SUPFAM" id="SSF46785">
    <property type="entry name" value="Winged helix' DNA-binding domain"/>
    <property type="match status" value="1"/>
</dbReference>
<dbReference type="Gene3D" id="3.40.190.290">
    <property type="match status" value="1"/>
</dbReference>
<proteinExistence type="inferred from homology"/>
<dbReference type="InterPro" id="IPR036388">
    <property type="entry name" value="WH-like_DNA-bd_sf"/>
</dbReference>
<evidence type="ECO:0000313" key="7">
    <source>
        <dbReference type="Proteomes" id="UP000440096"/>
    </source>
</evidence>
<gene>
    <name evidence="6" type="ORF">GKO32_21265</name>
</gene>
<dbReference type="GO" id="GO:0032993">
    <property type="term" value="C:protein-DNA complex"/>
    <property type="evidence" value="ECO:0007669"/>
    <property type="project" value="TreeGrafter"/>
</dbReference>
<comment type="caution">
    <text evidence="6">The sequence shown here is derived from an EMBL/GenBank/DDBJ whole genome shotgun (WGS) entry which is preliminary data.</text>
</comment>
<dbReference type="SUPFAM" id="SSF53850">
    <property type="entry name" value="Periplasmic binding protein-like II"/>
    <property type="match status" value="1"/>
</dbReference>
<comment type="similarity">
    <text evidence="1">Belongs to the LysR transcriptional regulatory family.</text>
</comment>
<dbReference type="Pfam" id="PF00126">
    <property type="entry name" value="HTH_1"/>
    <property type="match status" value="1"/>
</dbReference>
<dbReference type="Gene3D" id="1.10.10.10">
    <property type="entry name" value="Winged helix-like DNA-binding domain superfamily/Winged helix DNA-binding domain"/>
    <property type="match status" value="1"/>
</dbReference>
<keyword evidence="3" id="KW-0238">DNA-binding</keyword>
<dbReference type="Proteomes" id="UP000440096">
    <property type="component" value="Unassembled WGS sequence"/>
</dbReference>
<sequence>MDLIELRELRYFVAVAEELHFGRAAQRLSVAQPAVSKTIRHIEARLGTQVFSRTSRKVELTPAGAALLEHGRLALQAVDIAVQSAQRAGTRENLRLVLKPGGDANLLSSILACYASDPDACQVEIIFDSGTERADFIRDGRADVALLYAPFDDLTGLDCQTLHTEDRVAVLPASHRLANRRSIRLAELETDPFPHWKGIKNPGATGPAVTNVAELIPLVAIGRVVAVLPRSLISPTPSGLACIPVEDTEPSLIVVARADGDDRPTTTAFVRAALRAATTVDRT</sequence>
<evidence type="ECO:0000259" key="5">
    <source>
        <dbReference type="PROSITE" id="PS50931"/>
    </source>
</evidence>
<evidence type="ECO:0000256" key="4">
    <source>
        <dbReference type="ARBA" id="ARBA00023163"/>
    </source>
</evidence>
<dbReference type="AlphaFoldDB" id="A0A6N7Z6G6"/>
<keyword evidence="4" id="KW-0804">Transcription</keyword>
<dbReference type="GO" id="GO:0003677">
    <property type="term" value="F:DNA binding"/>
    <property type="evidence" value="ECO:0007669"/>
    <property type="project" value="UniProtKB-KW"/>
</dbReference>
<dbReference type="EMBL" id="WMBA01000035">
    <property type="protein sequence ID" value="MTD56484.1"/>
    <property type="molecule type" value="Genomic_DNA"/>
</dbReference>
<keyword evidence="7" id="KW-1185">Reference proteome</keyword>
<dbReference type="OrthoDB" id="4140098at2"/>
<dbReference type="PROSITE" id="PS50931">
    <property type="entry name" value="HTH_LYSR"/>
    <property type="match status" value="1"/>
</dbReference>
<reference evidence="6 7" key="1">
    <citation type="submission" date="2019-11" db="EMBL/GenBank/DDBJ databases">
        <title>Draft genome of Amycolatopsis RM579.</title>
        <authorList>
            <person name="Duangmal K."/>
            <person name="Mingma R."/>
        </authorList>
    </citation>
    <scope>NUCLEOTIDE SEQUENCE [LARGE SCALE GENOMIC DNA]</scope>
    <source>
        <strain evidence="6 7">RM579</strain>
    </source>
</reference>
<dbReference type="InterPro" id="IPR005119">
    <property type="entry name" value="LysR_subst-bd"/>
</dbReference>
<evidence type="ECO:0000256" key="2">
    <source>
        <dbReference type="ARBA" id="ARBA00023015"/>
    </source>
</evidence>